<dbReference type="Proteomes" id="UP000009877">
    <property type="component" value="Unassembled WGS sequence"/>
</dbReference>
<evidence type="ECO:0000256" key="1">
    <source>
        <dbReference type="SAM" id="MobiDB-lite"/>
    </source>
</evidence>
<dbReference type="RefSeq" id="WP_006215246.1">
    <property type="nucleotide sequence ID" value="NZ_ANHZ02000018.1"/>
</dbReference>
<evidence type="ECO:0000313" key="2">
    <source>
        <dbReference type="EMBL" id="EME36052.1"/>
    </source>
</evidence>
<feature type="region of interest" description="Disordered" evidence="1">
    <location>
        <begin position="158"/>
        <end position="212"/>
    </location>
</feature>
<keyword evidence="3" id="KW-1185">Reference proteome</keyword>
<reference evidence="2 3" key="1">
    <citation type="journal article" date="2014" name="Genome Announc.">
        <title>Draft Genome Sequence of Kocuria palustris PEL.</title>
        <authorList>
            <person name="Sharma G."/>
            <person name="Khatri I."/>
            <person name="Subramanian S."/>
        </authorList>
    </citation>
    <scope>NUCLEOTIDE SEQUENCE [LARGE SCALE GENOMIC DNA]</scope>
    <source>
        <strain evidence="2 3">PEL</strain>
    </source>
</reference>
<name>M2WC55_9MICC</name>
<dbReference type="AlphaFoldDB" id="M2WC55"/>
<gene>
    <name evidence="2" type="ORF">C884_00820</name>
</gene>
<dbReference type="EMBL" id="ANHZ02000018">
    <property type="protein sequence ID" value="EME36052.1"/>
    <property type="molecule type" value="Genomic_DNA"/>
</dbReference>
<feature type="compositionally biased region" description="Basic and acidic residues" evidence="1">
    <location>
        <begin position="161"/>
        <end position="176"/>
    </location>
</feature>
<organism evidence="2 3">
    <name type="scientific">Kocuria palustris PEL</name>
    <dbReference type="NCBI Taxonomy" id="1236550"/>
    <lineage>
        <taxon>Bacteria</taxon>
        <taxon>Bacillati</taxon>
        <taxon>Actinomycetota</taxon>
        <taxon>Actinomycetes</taxon>
        <taxon>Micrococcales</taxon>
        <taxon>Micrococcaceae</taxon>
        <taxon>Kocuria</taxon>
    </lineage>
</organism>
<comment type="caution">
    <text evidence="2">The sequence shown here is derived from an EMBL/GenBank/DDBJ whole genome shotgun (WGS) entry which is preliminary data.</text>
</comment>
<dbReference type="STRING" id="71999.KPaMU14_04035"/>
<accession>M2WC55</accession>
<sequence>MSIIRIIARPLLATGFVVNGVDAFRNSSRSAEHLAPVLTGVERAVPQAKSAVSNSAVVAQGLAAAQVTAGVAYGLGKFPRTAASVLVVTTSLNAYLDFQAAEHGSKEQKAARRNSGLKNVSLIGATMLATVDTNGRPSLAWRAKHFVDAATKSSSSFAADASKRLEQAQKSAEKSTRGSRKAAKKAAEQAQKRSAERIKQAQKAAKKAQKKR</sequence>
<dbReference type="GeneID" id="93316988"/>
<evidence type="ECO:0000313" key="3">
    <source>
        <dbReference type="Proteomes" id="UP000009877"/>
    </source>
</evidence>
<protein>
    <submittedName>
        <fullName evidence="2">DoxX family protein</fullName>
    </submittedName>
</protein>
<proteinExistence type="predicted"/>
<feature type="compositionally biased region" description="Basic and acidic residues" evidence="1">
    <location>
        <begin position="185"/>
        <end position="199"/>
    </location>
</feature>